<dbReference type="EMBL" id="CM000145">
    <property type="protein sequence ID" value="EEE68399.1"/>
    <property type="molecule type" value="Genomic_DNA"/>
</dbReference>
<feature type="coiled-coil region" evidence="1">
    <location>
        <begin position="12"/>
        <end position="56"/>
    </location>
</feature>
<evidence type="ECO:0000256" key="1">
    <source>
        <dbReference type="SAM" id="Coils"/>
    </source>
</evidence>
<proteinExistence type="predicted"/>
<keyword evidence="1" id="KW-0175">Coiled coil</keyword>
<sequence length="274" mass="31033">MGEMEERLLAVVEKLAEKVEKVELIQEKLEAMDMKLEKQGERLDQVQAKANRANNAGDSNQDNGGNLFYDKRTTSDAVVNEFDSGTHHIKANAMFELKQTGSVDEYKSQFDDLMYNIKLYDNTELGTVWEVGHFVAGLKDALKTHVLSKLPETISQAYHLAKAKERVMGEVMQGKKKWGMKIGRSKGGDNCYGSGRFRAESRYVFVPKCSSRMGKYRYYSLKSYGTQPGVTDTCIRGIKFSYMELNLPLLQHYLYRLSLGTNYLNGILAMKSGQ</sequence>
<reference evidence="2" key="1">
    <citation type="journal article" date="2005" name="PLoS Biol.">
        <title>The genomes of Oryza sativa: a history of duplications.</title>
        <authorList>
            <person name="Yu J."/>
            <person name="Wang J."/>
            <person name="Lin W."/>
            <person name="Li S."/>
            <person name="Li H."/>
            <person name="Zhou J."/>
            <person name="Ni P."/>
            <person name="Dong W."/>
            <person name="Hu S."/>
            <person name="Zeng C."/>
            <person name="Zhang J."/>
            <person name="Zhang Y."/>
            <person name="Li R."/>
            <person name="Xu Z."/>
            <person name="Li S."/>
            <person name="Li X."/>
            <person name="Zheng H."/>
            <person name="Cong L."/>
            <person name="Lin L."/>
            <person name="Yin J."/>
            <person name="Geng J."/>
            <person name="Li G."/>
            <person name="Shi J."/>
            <person name="Liu J."/>
            <person name="Lv H."/>
            <person name="Li J."/>
            <person name="Wang J."/>
            <person name="Deng Y."/>
            <person name="Ran L."/>
            <person name="Shi X."/>
            <person name="Wang X."/>
            <person name="Wu Q."/>
            <person name="Li C."/>
            <person name="Ren X."/>
            <person name="Wang J."/>
            <person name="Wang X."/>
            <person name="Li D."/>
            <person name="Liu D."/>
            <person name="Zhang X."/>
            <person name="Ji Z."/>
            <person name="Zhao W."/>
            <person name="Sun Y."/>
            <person name="Zhang Z."/>
            <person name="Bao J."/>
            <person name="Han Y."/>
            <person name="Dong L."/>
            <person name="Ji J."/>
            <person name="Chen P."/>
            <person name="Wu S."/>
            <person name="Liu J."/>
            <person name="Xiao Y."/>
            <person name="Bu D."/>
            <person name="Tan J."/>
            <person name="Yang L."/>
            <person name="Ye C."/>
            <person name="Zhang J."/>
            <person name="Xu J."/>
            <person name="Zhou Y."/>
            <person name="Yu Y."/>
            <person name="Zhang B."/>
            <person name="Zhuang S."/>
            <person name="Wei H."/>
            <person name="Liu B."/>
            <person name="Lei M."/>
            <person name="Yu H."/>
            <person name="Li Y."/>
            <person name="Xu H."/>
            <person name="Wei S."/>
            <person name="He X."/>
            <person name="Fang L."/>
            <person name="Zhang Z."/>
            <person name="Zhang Y."/>
            <person name="Huang X."/>
            <person name="Su Z."/>
            <person name="Tong W."/>
            <person name="Li J."/>
            <person name="Tong Z."/>
            <person name="Li S."/>
            <person name="Ye J."/>
            <person name="Wang L."/>
            <person name="Fang L."/>
            <person name="Lei T."/>
            <person name="Chen C."/>
            <person name="Chen H."/>
            <person name="Xu Z."/>
            <person name="Li H."/>
            <person name="Huang H."/>
            <person name="Zhang F."/>
            <person name="Xu H."/>
            <person name="Li N."/>
            <person name="Zhao C."/>
            <person name="Li S."/>
            <person name="Dong L."/>
            <person name="Huang Y."/>
            <person name="Li L."/>
            <person name="Xi Y."/>
            <person name="Qi Q."/>
            <person name="Li W."/>
            <person name="Zhang B."/>
            <person name="Hu W."/>
            <person name="Zhang Y."/>
            <person name="Tian X."/>
            <person name="Jiao Y."/>
            <person name="Liang X."/>
            <person name="Jin J."/>
            <person name="Gao L."/>
            <person name="Zheng W."/>
            <person name="Hao B."/>
            <person name="Liu S."/>
            <person name="Wang W."/>
            <person name="Yuan L."/>
            <person name="Cao M."/>
            <person name="McDermott J."/>
            <person name="Samudrala R."/>
            <person name="Wang J."/>
            <person name="Wong G.K."/>
            <person name="Yang H."/>
        </authorList>
    </citation>
    <scope>NUCLEOTIDE SEQUENCE [LARGE SCALE GENOMIC DNA]</scope>
</reference>
<protein>
    <recommendedName>
        <fullName evidence="3">Retrotransposon gag domain-containing protein</fullName>
    </recommendedName>
</protein>
<dbReference type="Proteomes" id="UP000007752">
    <property type="component" value="Chromosome 8"/>
</dbReference>
<evidence type="ECO:0008006" key="3">
    <source>
        <dbReference type="Google" id="ProtNLM"/>
    </source>
</evidence>
<evidence type="ECO:0000313" key="2">
    <source>
        <dbReference type="EMBL" id="EEE68399.1"/>
    </source>
</evidence>
<organism evidence="2">
    <name type="scientific">Oryza sativa subsp. japonica</name>
    <name type="common">Rice</name>
    <dbReference type="NCBI Taxonomy" id="39947"/>
    <lineage>
        <taxon>Eukaryota</taxon>
        <taxon>Viridiplantae</taxon>
        <taxon>Streptophyta</taxon>
        <taxon>Embryophyta</taxon>
        <taxon>Tracheophyta</taxon>
        <taxon>Spermatophyta</taxon>
        <taxon>Magnoliopsida</taxon>
        <taxon>Liliopsida</taxon>
        <taxon>Poales</taxon>
        <taxon>Poaceae</taxon>
        <taxon>BOP clade</taxon>
        <taxon>Oryzoideae</taxon>
        <taxon>Oryzeae</taxon>
        <taxon>Oryzinae</taxon>
        <taxon>Oryza</taxon>
        <taxon>Oryza sativa</taxon>
    </lineage>
</organism>
<name>B9G032_ORYSJ</name>
<accession>B9G032</accession>
<dbReference type="AlphaFoldDB" id="B9G032"/>
<gene>
    <name evidence="2" type="ORF">OsJ_26745</name>
</gene>
<reference evidence="2" key="2">
    <citation type="submission" date="2008-12" db="EMBL/GenBank/DDBJ databases">
        <title>Improved gene annotation of the rice (Oryza sativa) genomes.</title>
        <authorList>
            <person name="Wang J."/>
            <person name="Li R."/>
            <person name="Fan W."/>
            <person name="Huang Q."/>
            <person name="Zhang J."/>
            <person name="Zhou Y."/>
            <person name="Hu Y."/>
            <person name="Zi S."/>
            <person name="Li J."/>
            <person name="Ni P."/>
            <person name="Zheng H."/>
            <person name="Zhang Y."/>
            <person name="Zhao M."/>
            <person name="Hao Q."/>
            <person name="McDermott J."/>
            <person name="Samudrala R."/>
            <person name="Kristiansen K."/>
            <person name="Wong G.K.-S."/>
        </authorList>
    </citation>
    <scope>NUCLEOTIDE SEQUENCE</scope>
</reference>